<keyword evidence="15" id="KW-1185">Reference proteome</keyword>
<evidence type="ECO:0000256" key="5">
    <source>
        <dbReference type="ARBA" id="ARBA00023002"/>
    </source>
</evidence>
<feature type="domain" description="D-isomer specific 2-hydroxyacid dehydrogenase catalytic" evidence="10">
    <location>
        <begin position="4"/>
        <end position="312"/>
    </location>
</feature>
<dbReference type="SUPFAM" id="SSF143548">
    <property type="entry name" value="Serine metabolism enzymes domain"/>
    <property type="match status" value="1"/>
</dbReference>
<dbReference type="InterPro" id="IPR006236">
    <property type="entry name" value="PGDH"/>
</dbReference>
<accession>A0A967EZY7</accession>
<dbReference type="RefSeq" id="WP_167227120.1">
    <property type="nucleotide sequence ID" value="NZ_JAAQPH010000014.1"/>
</dbReference>
<dbReference type="PROSITE" id="PS00670">
    <property type="entry name" value="D_2_HYDROXYACID_DH_2"/>
    <property type="match status" value="1"/>
</dbReference>
<evidence type="ECO:0000256" key="2">
    <source>
        <dbReference type="ARBA" id="ARBA00005216"/>
    </source>
</evidence>
<dbReference type="Gene3D" id="3.40.50.720">
    <property type="entry name" value="NAD(P)-binding Rossmann-like Domain"/>
    <property type="match status" value="2"/>
</dbReference>
<protein>
    <recommendedName>
        <fullName evidence="4 9">D-3-phosphoglycerate dehydrogenase</fullName>
        <ecNumber evidence="9">1.1.1.95</ecNumber>
    </recommendedName>
</protein>
<feature type="domain" description="ACT" evidence="11">
    <location>
        <begin position="452"/>
        <end position="515"/>
    </location>
</feature>
<dbReference type="InterPro" id="IPR036291">
    <property type="entry name" value="NAD(P)-bd_dom_sf"/>
</dbReference>
<name>A0A967EZY7_9PROT</name>
<gene>
    <name evidence="14" type="ORF">HBA54_17905</name>
</gene>
<dbReference type="InterPro" id="IPR029009">
    <property type="entry name" value="ASB_dom_sf"/>
</dbReference>
<feature type="domain" description="D-isomer specific 2-hydroxyacid dehydrogenase NAD-binding" evidence="12">
    <location>
        <begin position="106"/>
        <end position="280"/>
    </location>
</feature>
<dbReference type="Proteomes" id="UP000761264">
    <property type="component" value="Unassembled WGS sequence"/>
</dbReference>
<comment type="function">
    <text evidence="1">Catalyzes the reversible oxidation of 3-phospho-D-glycerate to 3-phosphonooxypyruvate, the first step of the phosphorylated L-serine biosynthesis pathway. Also catalyzes the reversible oxidation of 2-hydroxyglutarate to 2-oxoglutarate.</text>
</comment>
<dbReference type="CDD" id="cd04902">
    <property type="entry name" value="ACT_3PGDH-xct"/>
    <property type="match status" value="1"/>
</dbReference>
<dbReference type="NCBIfam" id="TIGR01327">
    <property type="entry name" value="PGDH"/>
    <property type="match status" value="1"/>
</dbReference>
<feature type="domain" description="D-3-phosphoglycerate dehydrogenase ASB" evidence="13">
    <location>
        <begin position="323"/>
        <end position="441"/>
    </location>
</feature>
<evidence type="ECO:0000256" key="8">
    <source>
        <dbReference type="ARBA" id="ARBA00048731"/>
    </source>
</evidence>
<dbReference type="InterPro" id="IPR045865">
    <property type="entry name" value="ACT-like_dom_sf"/>
</dbReference>
<keyword evidence="9" id="KW-0028">Amino-acid biosynthesis</keyword>
<dbReference type="InterPro" id="IPR006139">
    <property type="entry name" value="D-isomer_2_OHA_DH_cat_dom"/>
</dbReference>
<evidence type="ECO:0000259" key="10">
    <source>
        <dbReference type="Pfam" id="PF00389"/>
    </source>
</evidence>
<comment type="catalytic activity">
    <reaction evidence="8 9">
        <text>(2R)-3-phosphoglycerate + NAD(+) = 3-phosphooxypyruvate + NADH + H(+)</text>
        <dbReference type="Rhea" id="RHEA:12641"/>
        <dbReference type="ChEBI" id="CHEBI:15378"/>
        <dbReference type="ChEBI" id="CHEBI:18110"/>
        <dbReference type="ChEBI" id="CHEBI:57540"/>
        <dbReference type="ChEBI" id="CHEBI:57945"/>
        <dbReference type="ChEBI" id="CHEBI:58272"/>
        <dbReference type="EC" id="1.1.1.95"/>
    </reaction>
</comment>
<dbReference type="SUPFAM" id="SSF51735">
    <property type="entry name" value="NAD(P)-binding Rossmann-fold domains"/>
    <property type="match status" value="1"/>
</dbReference>
<dbReference type="GO" id="GO:0051287">
    <property type="term" value="F:NAD binding"/>
    <property type="evidence" value="ECO:0007669"/>
    <property type="project" value="UniProtKB-UniRule"/>
</dbReference>
<dbReference type="InterPro" id="IPR006140">
    <property type="entry name" value="D-isomer_DH_NAD-bd"/>
</dbReference>
<dbReference type="Gene3D" id="3.30.1330.90">
    <property type="entry name" value="D-3-phosphoglycerate dehydrogenase, domain 3"/>
    <property type="match status" value="1"/>
</dbReference>
<dbReference type="FunFam" id="3.30.1330.90:FF:000003">
    <property type="entry name" value="D-3-phosphoglycerate dehydrogenase"/>
    <property type="match status" value="1"/>
</dbReference>
<dbReference type="Gene3D" id="3.30.70.260">
    <property type="match status" value="1"/>
</dbReference>
<proteinExistence type="inferred from homology"/>
<comment type="pathway">
    <text evidence="2 9">Amino-acid biosynthesis; L-serine biosynthesis; L-serine from 3-phospho-D-glycerate: step 1/3.</text>
</comment>
<dbReference type="GO" id="GO:0006564">
    <property type="term" value="P:L-serine biosynthetic process"/>
    <property type="evidence" value="ECO:0007669"/>
    <property type="project" value="UniProtKB-UniRule"/>
</dbReference>
<dbReference type="InterPro" id="IPR029753">
    <property type="entry name" value="D-isomer_DH_CS"/>
</dbReference>
<dbReference type="InterPro" id="IPR045626">
    <property type="entry name" value="PGDH_ASB_dom"/>
</dbReference>
<dbReference type="EMBL" id="JAAQPH010000014">
    <property type="protein sequence ID" value="NIA70474.1"/>
    <property type="molecule type" value="Genomic_DNA"/>
</dbReference>
<evidence type="ECO:0000313" key="14">
    <source>
        <dbReference type="EMBL" id="NIA70474.1"/>
    </source>
</evidence>
<evidence type="ECO:0000256" key="3">
    <source>
        <dbReference type="ARBA" id="ARBA00005854"/>
    </source>
</evidence>
<comment type="similarity">
    <text evidence="3 9">Belongs to the D-isomer specific 2-hydroxyacid dehydrogenase family.</text>
</comment>
<dbReference type="SUPFAM" id="SSF55021">
    <property type="entry name" value="ACT-like"/>
    <property type="match status" value="1"/>
</dbReference>
<dbReference type="FunFam" id="3.40.50.720:FF:000021">
    <property type="entry name" value="D-3-phosphoglycerate dehydrogenase"/>
    <property type="match status" value="1"/>
</dbReference>
<organism evidence="14 15">
    <name type="scientific">Pelagibius litoralis</name>
    <dbReference type="NCBI Taxonomy" id="374515"/>
    <lineage>
        <taxon>Bacteria</taxon>
        <taxon>Pseudomonadati</taxon>
        <taxon>Pseudomonadota</taxon>
        <taxon>Alphaproteobacteria</taxon>
        <taxon>Rhodospirillales</taxon>
        <taxon>Rhodovibrionaceae</taxon>
        <taxon>Pelagibius</taxon>
    </lineage>
</organism>
<dbReference type="InterPro" id="IPR002912">
    <property type="entry name" value="ACT_dom"/>
</dbReference>
<dbReference type="PANTHER" id="PTHR42938">
    <property type="entry name" value="FORMATE DEHYDROGENASE 1"/>
    <property type="match status" value="1"/>
</dbReference>
<dbReference type="CDD" id="cd12173">
    <property type="entry name" value="PGDH_4"/>
    <property type="match status" value="1"/>
</dbReference>
<evidence type="ECO:0000256" key="4">
    <source>
        <dbReference type="ARBA" id="ARBA00021582"/>
    </source>
</evidence>
<dbReference type="SUPFAM" id="SSF52283">
    <property type="entry name" value="Formate/glycerate dehydrogenase catalytic domain-like"/>
    <property type="match status" value="1"/>
</dbReference>
<evidence type="ECO:0000256" key="7">
    <source>
        <dbReference type="ARBA" id="ARBA00048126"/>
    </source>
</evidence>
<evidence type="ECO:0000256" key="6">
    <source>
        <dbReference type="ARBA" id="ARBA00023027"/>
    </source>
</evidence>
<evidence type="ECO:0000259" key="13">
    <source>
        <dbReference type="Pfam" id="PF19304"/>
    </source>
</evidence>
<dbReference type="Pfam" id="PF00389">
    <property type="entry name" value="2-Hacid_dh"/>
    <property type="match status" value="1"/>
</dbReference>
<comment type="caution">
    <text evidence="14">The sequence shown here is derived from an EMBL/GenBank/DDBJ whole genome shotgun (WGS) entry which is preliminary data.</text>
</comment>
<evidence type="ECO:0000259" key="11">
    <source>
        <dbReference type="Pfam" id="PF01842"/>
    </source>
</evidence>
<comment type="catalytic activity">
    <reaction evidence="7">
        <text>(R)-2-hydroxyglutarate + NAD(+) = 2-oxoglutarate + NADH + H(+)</text>
        <dbReference type="Rhea" id="RHEA:49612"/>
        <dbReference type="ChEBI" id="CHEBI:15378"/>
        <dbReference type="ChEBI" id="CHEBI:15801"/>
        <dbReference type="ChEBI" id="CHEBI:16810"/>
        <dbReference type="ChEBI" id="CHEBI:57540"/>
        <dbReference type="ChEBI" id="CHEBI:57945"/>
        <dbReference type="EC" id="1.1.1.399"/>
    </reaction>
</comment>
<evidence type="ECO:0000256" key="9">
    <source>
        <dbReference type="RuleBase" id="RU363003"/>
    </source>
</evidence>
<evidence type="ECO:0000313" key="15">
    <source>
        <dbReference type="Proteomes" id="UP000761264"/>
    </source>
</evidence>
<keyword evidence="9" id="KW-0718">Serine biosynthesis</keyword>
<evidence type="ECO:0000259" key="12">
    <source>
        <dbReference type="Pfam" id="PF02826"/>
    </source>
</evidence>
<dbReference type="AlphaFoldDB" id="A0A967EZY7"/>
<dbReference type="GO" id="GO:0004617">
    <property type="term" value="F:phosphoglycerate dehydrogenase activity"/>
    <property type="evidence" value="ECO:0007669"/>
    <property type="project" value="UniProtKB-UniRule"/>
</dbReference>
<keyword evidence="5 9" id="KW-0560">Oxidoreductase</keyword>
<dbReference type="PROSITE" id="PS00671">
    <property type="entry name" value="D_2_HYDROXYACID_DH_3"/>
    <property type="match status" value="1"/>
</dbReference>
<dbReference type="PROSITE" id="PS00065">
    <property type="entry name" value="D_2_HYDROXYACID_DH_1"/>
    <property type="match status" value="1"/>
</dbReference>
<reference evidence="14" key="1">
    <citation type="submission" date="2020-03" db="EMBL/GenBank/DDBJ databases">
        <title>Genome of Pelagibius litoralis DSM 21314T.</title>
        <authorList>
            <person name="Wang G."/>
        </authorList>
    </citation>
    <scope>NUCLEOTIDE SEQUENCE</scope>
    <source>
        <strain evidence="14">DSM 21314</strain>
    </source>
</reference>
<dbReference type="Pfam" id="PF19304">
    <property type="entry name" value="PGDH_inter"/>
    <property type="match status" value="1"/>
</dbReference>
<dbReference type="Pfam" id="PF02826">
    <property type="entry name" value="2-Hacid_dh_C"/>
    <property type="match status" value="1"/>
</dbReference>
<dbReference type="PANTHER" id="PTHR42938:SF47">
    <property type="entry name" value="HYDROXYPYRUVATE REDUCTASE"/>
    <property type="match status" value="1"/>
</dbReference>
<sequence>MPKVLISDKLSPRAAEIFRERGIETDVDTGLAPEELKAKIGAYDGLAIRSATKATAEIIAAADNLKVIGRAGIGVDNVDIPAATGRGIVVMNTPHGNSITTAEHTIAMMFASARQIPAADRSTHAGKWEKSRFMGTELTGKVLGVIGCGNIGSIVVERAQGLRMRVIAFDPFLSPDRAEDLDIEKVELDELLARADIITLHVPMTDQTRGIIDAAALAKTKPGVRIINCARGGLVVEEDLKAAIESGHVAGAAFDVFAKEPAKENVLFGMEQVVATPHLGAATAEAQEKVALQVAEQMADYLLTGAVTNALNMPSLSAEEAKRLGPYMQLAEQLGSFAGQLTRTGLTSARIEYEGDVAHLNTRPLTQVMLCGLLQPMLDTVNMVNAPIVARERDIDVAEVKHERDCDYQTLIRLTVTTERGERCVAGTLFGSDKPRLVEVKGISVEATLTPHMLYITNEDKPGFIGALGTTLGDGGVNIATFHLGRAERGSDAIALLELDEAIPADVLGKVRALPHTKQAEALRF</sequence>
<dbReference type="EC" id="1.1.1.95" evidence="9"/>
<evidence type="ECO:0000256" key="1">
    <source>
        <dbReference type="ARBA" id="ARBA00003800"/>
    </source>
</evidence>
<keyword evidence="6 9" id="KW-0520">NAD</keyword>
<dbReference type="Pfam" id="PF01842">
    <property type="entry name" value="ACT"/>
    <property type="match status" value="1"/>
</dbReference>
<dbReference type="InterPro" id="IPR029752">
    <property type="entry name" value="D-isomer_DH_CS1"/>
</dbReference>